<feature type="region of interest" description="Disordered" evidence="1">
    <location>
        <begin position="55"/>
        <end position="98"/>
    </location>
</feature>
<evidence type="ECO:0000256" key="2">
    <source>
        <dbReference type="SAM" id="SignalP"/>
    </source>
</evidence>
<keyword evidence="4" id="KW-1185">Reference proteome</keyword>
<accession>A0AAD0RR93</accession>
<sequence length="107" mass="11419">MKNPAQFRTPIWRRIAGLLGLSLALLAAPVQAKAPHPHRHASAPAQEQLLEHGSYTNSDGVEVHSPAHTRSGKAPAGASARCRDGSYSFSQHRRGTCSHHGGVAAWL</sequence>
<feature type="chain" id="PRO_5042244416" evidence="2">
    <location>
        <begin position="33"/>
        <end position="107"/>
    </location>
</feature>
<feature type="signal peptide" evidence="2">
    <location>
        <begin position="1"/>
        <end position="32"/>
    </location>
</feature>
<evidence type="ECO:0000313" key="3">
    <source>
        <dbReference type="EMBL" id="AXT46264.1"/>
    </source>
</evidence>
<name>A0AAD0RR93_9NEIS</name>
<gene>
    <name evidence="3" type="ORF">D1345_08750</name>
</gene>
<dbReference type="Proteomes" id="UP000259465">
    <property type="component" value="Chromosome"/>
</dbReference>
<dbReference type="EMBL" id="CP031968">
    <property type="protein sequence ID" value="AXT46264.1"/>
    <property type="molecule type" value="Genomic_DNA"/>
</dbReference>
<organism evidence="3 4">
    <name type="scientific">Chromobacterium rhizoryzae</name>
    <dbReference type="NCBI Taxonomy" id="1778675"/>
    <lineage>
        <taxon>Bacteria</taxon>
        <taxon>Pseudomonadati</taxon>
        <taxon>Pseudomonadota</taxon>
        <taxon>Betaproteobacteria</taxon>
        <taxon>Neisseriales</taxon>
        <taxon>Chromobacteriaceae</taxon>
        <taxon>Chromobacterium</taxon>
    </lineage>
</organism>
<keyword evidence="2" id="KW-0732">Signal</keyword>
<protein>
    <submittedName>
        <fullName evidence="3">DUF3761 domain-containing protein</fullName>
    </submittedName>
</protein>
<evidence type="ECO:0000256" key="1">
    <source>
        <dbReference type="SAM" id="MobiDB-lite"/>
    </source>
</evidence>
<proteinExistence type="predicted"/>
<reference evidence="3 4" key="1">
    <citation type="submission" date="2018-08" db="EMBL/GenBank/DDBJ databases">
        <title>Complete genome sequence of JP2-74.</title>
        <authorList>
            <person name="Wu L."/>
        </authorList>
    </citation>
    <scope>NUCLEOTIDE SEQUENCE [LARGE SCALE GENOMIC DNA]</scope>
    <source>
        <strain evidence="3 4">JP2-74</strain>
    </source>
</reference>
<dbReference type="RefSeq" id="WP_019100319.1">
    <property type="nucleotide sequence ID" value="NZ_CP031968.1"/>
</dbReference>
<dbReference type="AlphaFoldDB" id="A0AAD0RR93"/>
<dbReference type="KEGG" id="crz:D1345_08750"/>
<dbReference type="GeneID" id="58559555"/>
<dbReference type="Pfam" id="PF12587">
    <property type="entry name" value="DUF3761"/>
    <property type="match status" value="1"/>
</dbReference>
<dbReference type="InterPro" id="IPR022236">
    <property type="entry name" value="DUF3761"/>
</dbReference>
<evidence type="ECO:0000313" key="4">
    <source>
        <dbReference type="Proteomes" id="UP000259465"/>
    </source>
</evidence>